<dbReference type="RefSeq" id="WP_314512458.1">
    <property type="nucleotide sequence ID" value="NZ_JASJOU010000005.1"/>
</dbReference>
<reference evidence="1" key="1">
    <citation type="submission" date="2023-05" db="EMBL/GenBank/DDBJ databases">
        <authorList>
            <person name="Zhang X."/>
        </authorList>
    </citation>
    <scope>NUCLEOTIDE SEQUENCE</scope>
    <source>
        <strain evidence="1">BD1B2-1</strain>
    </source>
</reference>
<dbReference type="InterPro" id="IPR038765">
    <property type="entry name" value="Papain-like_cys_pep_sf"/>
</dbReference>
<evidence type="ECO:0000313" key="1">
    <source>
        <dbReference type="EMBL" id="MDJ1502418.1"/>
    </source>
</evidence>
<sequence>MLCSISKPHDVITPLVLAKLREGDLIFQTSLSEQSKAIQLATKSKYSHCGIIYKNREDYYVFEAVQPVKITPLAQWILRGKNGHYVVKRLRNVDSVLTENTLQRMKQAGEQFKGKDYDVAFSWSDDKVYCSELIWKVYKSGAGIELGRLQKLGEFDLTNDIVKKMLKTRYGHKIPLDETVVSPQSIFSSSQLVTIQEVE</sequence>
<dbReference type="SUPFAM" id="SSF54001">
    <property type="entry name" value="Cysteine proteinases"/>
    <property type="match status" value="1"/>
</dbReference>
<gene>
    <name evidence="1" type="ORF">QNI22_17255</name>
</gene>
<dbReference type="Gene3D" id="3.90.1720.10">
    <property type="entry name" value="endopeptidase domain like (from Nostoc punctiforme)"/>
    <property type="match status" value="1"/>
</dbReference>
<comment type="caution">
    <text evidence="1">The sequence shown here is derived from an EMBL/GenBank/DDBJ whole genome shotgun (WGS) entry which is preliminary data.</text>
</comment>
<dbReference type="AlphaFoldDB" id="A0AAE3R7X3"/>
<dbReference type="Pfam" id="PF05708">
    <property type="entry name" value="Peptidase_C92"/>
    <property type="match status" value="1"/>
</dbReference>
<accession>A0AAE3R7X3</accession>
<keyword evidence="2" id="KW-1185">Reference proteome</keyword>
<dbReference type="InterPro" id="IPR024453">
    <property type="entry name" value="Peptidase_C92"/>
</dbReference>
<organism evidence="1 2">
    <name type="scientific">Xanthocytophaga agilis</name>
    <dbReference type="NCBI Taxonomy" id="3048010"/>
    <lineage>
        <taxon>Bacteria</taxon>
        <taxon>Pseudomonadati</taxon>
        <taxon>Bacteroidota</taxon>
        <taxon>Cytophagia</taxon>
        <taxon>Cytophagales</taxon>
        <taxon>Rhodocytophagaceae</taxon>
        <taxon>Xanthocytophaga</taxon>
    </lineage>
</organism>
<dbReference type="NCBIfam" id="NF007458">
    <property type="entry name" value="PRK10030.1"/>
    <property type="match status" value="1"/>
</dbReference>
<dbReference type="EMBL" id="JASJOU010000005">
    <property type="protein sequence ID" value="MDJ1502418.1"/>
    <property type="molecule type" value="Genomic_DNA"/>
</dbReference>
<proteinExistence type="predicted"/>
<evidence type="ECO:0000313" key="2">
    <source>
        <dbReference type="Proteomes" id="UP001232063"/>
    </source>
</evidence>
<protein>
    <submittedName>
        <fullName evidence="1">YiiX family permuted papain-like enzyme</fullName>
    </submittedName>
</protein>
<name>A0AAE3R7X3_9BACT</name>
<dbReference type="Proteomes" id="UP001232063">
    <property type="component" value="Unassembled WGS sequence"/>
</dbReference>